<evidence type="ECO:0000256" key="7">
    <source>
        <dbReference type="SAM" id="MobiDB-lite"/>
    </source>
</evidence>
<evidence type="ECO:0000313" key="10">
    <source>
        <dbReference type="EMBL" id="PON24084.1"/>
    </source>
</evidence>
<evidence type="ECO:0000256" key="6">
    <source>
        <dbReference type="ARBA" id="ARBA00023136"/>
    </source>
</evidence>
<dbReference type="PANTHER" id="PTHR24223">
    <property type="entry name" value="ATP-BINDING CASSETTE SUB-FAMILY C"/>
    <property type="match status" value="1"/>
</dbReference>
<sequence length="180" mass="20106">QGSFAKLRSSGKYIQSLDITEPHPEDDDNNKDSPEYDVVEEIKNLIQVSEEAEQETEAEQPVSSDRSTFKYYFSAMRPLSLAVGGGYIFGQAFSSAFRAVWLTWWGDGRGRSSNDVGYWLSIFTVLAVIEAVLISLAIMHFLLIIGPTVSKKFHTRILNAVMRAPMSFLSNTDTGSLINR</sequence>
<feature type="transmembrane region" description="Helical" evidence="8">
    <location>
        <begin position="79"/>
        <end position="104"/>
    </location>
</feature>
<dbReference type="PROSITE" id="PS50929">
    <property type="entry name" value="ABC_TM1F"/>
    <property type="match status" value="1"/>
</dbReference>
<dbReference type="InterPro" id="IPR011527">
    <property type="entry name" value="ABC1_TM_dom"/>
</dbReference>
<dbReference type="GeneID" id="29984237"/>
<keyword evidence="11" id="KW-1185">Reference proteome</keyword>
<reference evidence="10 11" key="1">
    <citation type="journal article" date="2016" name="Genome Announc.">
        <title>Draft Whole-Genome Sequence of Trichoderma gamsii T6085, a Promising Biocontrol Agent of Fusarium Head Blight on Wheat.</title>
        <authorList>
            <person name="Baroncelli R."/>
            <person name="Zapparata A."/>
            <person name="Piaggeschi G."/>
            <person name="Sarrocco S."/>
            <person name="Vannacci G."/>
        </authorList>
    </citation>
    <scope>NUCLEOTIDE SEQUENCE [LARGE SCALE GENOMIC DNA]</scope>
    <source>
        <strain evidence="10 11">T6085</strain>
    </source>
</reference>
<gene>
    <name evidence="10" type="ORF">TGAM01_v207095</name>
</gene>
<feature type="domain" description="ABC transmembrane type-1" evidence="9">
    <location>
        <begin position="110"/>
        <end position="180"/>
    </location>
</feature>
<dbReference type="SUPFAM" id="SSF90123">
    <property type="entry name" value="ABC transporter transmembrane region"/>
    <property type="match status" value="1"/>
</dbReference>
<feature type="compositionally biased region" description="Acidic residues" evidence="7">
    <location>
        <begin position="24"/>
        <end position="34"/>
    </location>
</feature>
<evidence type="ECO:0000256" key="5">
    <source>
        <dbReference type="ARBA" id="ARBA00022989"/>
    </source>
</evidence>
<keyword evidence="4" id="KW-0067">ATP-binding</keyword>
<dbReference type="Gene3D" id="1.20.1560.10">
    <property type="entry name" value="ABC transporter type 1, transmembrane domain"/>
    <property type="match status" value="1"/>
</dbReference>
<evidence type="ECO:0000256" key="8">
    <source>
        <dbReference type="SAM" id="Phobius"/>
    </source>
</evidence>
<dbReference type="GO" id="GO:0140359">
    <property type="term" value="F:ABC-type transporter activity"/>
    <property type="evidence" value="ECO:0007669"/>
    <property type="project" value="InterPro"/>
</dbReference>
<dbReference type="AlphaFoldDB" id="A0A2P4ZIH0"/>
<dbReference type="PANTHER" id="PTHR24223:SF399">
    <property type="entry name" value="ABC TRANSPORTER ATNG"/>
    <property type="match status" value="1"/>
</dbReference>
<evidence type="ECO:0000313" key="11">
    <source>
        <dbReference type="Proteomes" id="UP000054821"/>
    </source>
</evidence>
<dbReference type="GO" id="GO:0005524">
    <property type="term" value="F:ATP binding"/>
    <property type="evidence" value="ECO:0007669"/>
    <property type="project" value="UniProtKB-KW"/>
</dbReference>
<name>A0A2P4ZIH0_9HYPO</name>
<keyword evidence="1" id="KW-0813">Transport</keyword>
<dbReference type="GO" id="GO:0016020">
    <property type="term" value="C:membrane"/>
    <property type="evidence" value="ECO:0007669"/>
    <property type="project" value="InterPro"/>
</dbReference>
<evidence type="ECO:0000256" key="1">
    <source>
        <dbReference type="ARBA" id="ARBA00022448"/>
    </source>
</evidence>
<dbReference type="Proteomes" id="UP000054821">
    <property type="component" value="Unassembled WGS sequence"/>
</dbReference>
<dbReference type="RefSeq" id="XP_018662583.2">
    <property type="nucleotide sequence ID" value="XM_018804154.2"/>
</dbReference>
<protein>
    <recommendedName>
        <fullName evidence="9">ABC transmembrane type-1 domain-containing protein</fullName>
    </recommendedName>
</protein>
<dbReference type="EMBL" id="JPDN02000025">
    <property type="protein sequence ID" value="PON24084.1"/>
    <property type="molecule type" value="Genomic_DNA"/>
</dbReference>
<dbReference type="InterPro" id="IPR050173">
    <property type="entry name" value="ABC_transporter_C-like"/>
</dbReference>
<evidence type="ECO:0000256" key="2">
    <source>
        <dbReference type="ARBA" id="ARBA00022692"/>
    </source>
</evidence>
<evidence type="ECO:0000256" key="4">
    <source>
        <dbReference type="ARBA" id="ARBA00022840"/>
    </source>
</evidence>
<organism evidence="10 11">
    <name type="scientific">Trichoderma gamsii</name>
    <dbReference type="NCBI Taxonomy" id="398673"/>
    <lineage>
        <taxon>Eukaryota</taxon>
        <taxon>Fungi</taxon>
        <taxon>Dikarya</taxon>
        <taxon>Ascomycota</taxon>
        <taxon>Pezizomycotina</taxon>
        <taxon>Sordariomycetes</taxon>
        <taxon>Hypocreomycetidae</taxon>
        <taxon>Hypocreales</taxon>
        <taxon>Hypocreaceae</taxon>
        <taxon>Trichoderma</taxon>
    </lineage>
</organism>
<feature type="transmembrane region" description="Helical" evidence="8">
    <location>
        <begin position="116"/>
        <end position="146"/>
    </location>
</feature>
<dbReference type="STRING" id="398673.A0A2P4ZIH0"/>
<evidence type="ECO:0000259" key="9">
    <source>
        <dbReference type="PROSITE" id="PS50929"/>
    </source>
</evidence>
<feature type="non-terminal residue" evidence="10">
    <location>
        <position position="1"/>
    </location>
</feature>
<evidence type="ECO:0000256" key="3">
    <source>
        <dbReference type="ARBA" id="ARBA00022741"/>
    </source>
</evidence>
<feature type="region of interest" description="Disordered" evidence="7">
    <location>
        <begin position="1"/>
        <end position="34"/>
    </location>
</feature>
<keyword evidence="2 8" id="KW-0812">Transmembrane</keyword>
<proteinExistence type="predicted"/>
<keyword evidence="3" id="KW-0547">Nucleotide-binding</keyword>
<dbReference type="Pfam" id="PF00664">
    <property type="entry name" value="ABC_membrane"/>
    <property type="match status" value="1"/>
</dbReference>
<keyword evidence="6 8" id="KW-0472">Membrane</keyword>
<comment type="caution">
    <text evidence="10">The sequence shown here is derived from an EMBL/GenBank/DDBJ whole genome shotgun (WGS) entry which is preliminary data.</text>
</comment>
<accession>A0A2P4ZIH0</accession>
<dbReference type="InterPro" id="IPR036640">
    <property type="entry name" value="ABC1_TM_sf"/>
</dbReference>
<keyword evidence="5 8" id="KW-1133">Transmembrane helix</keyword>